<gene>
    <name evidence="3" type="ORF">D8674_031405</name>
</gene>
<sequence>MLMMRTQKRMKHSSCNNMNNDTELMDLPIEILINILLRLPVNSLRSIQSVSKAFLDMVDDLSFVTLHTHRLLSSSSGCTSNVPRQVPRLMLLIESSKGKGNITHPLIYHGDNTTLRKIKHGNIFGVWSRLPYILSFAFCNLFLFRGKISSKAYLPFLLDPLKGEVLMLPAANNTGLSCQCDSYGMGFDSLTNNFKVVHISQHTNEKPAWNKMVKMVSVAEVLVLGTSSWREIYSVLPPCLRFSNEIASAYGDTHWLVLRPNEYSTVQAESNLPSILSFDFKKEEFYWTPHPTLEKKSGTSLALFHLLNLRGSLALVDGSSDIHMEIWELKNYDKKEWVLSYKIDMKHPFRNLHVSACGEWEHGIFFQDTCYDHTNRSIFFLDLTCISMNLAKLEGSKYYKRIFTCTESLMSLRNYGDLVEAKQATEISPSIETGLKLEKQAGKIFH</sequence>
<dbReference type="PANTHER" id="PTHR31672">
    <property type="entry name" value="BNACNNG10540D PROTEIN"/>
    <property type="match status" value="1"/>
</dbReference>
<dbReference type="AlphaFoldDB" id="A0A5N5EYZ7"/>
<name>A0A5N5EYZ7_9ROSA</name>
<evidence type="ECO:0000256" key="1">
    <source>
        <dbReference type="SAM" id="Phobius"/>
    </source>
</evidence>
<dbReference type="InterPro" id="IPR001810">
    <property type="entry name" value="F-box_dom"/>
</dbReference>
<organism evidence="3 4">
    <name type="scientific">Pyrus ussuriensis x Pyrus communis</name>
    <dbReference type="NCBI Taxonomy" id="2448454"/>
    <lineage>
        <taxon>Eukaryota</taxon>
        <taxon>Viridiplantae</taxon>
        <taxon>Streptophyta</taxon>
        <taxon>Embryophyta</taxon>
        <taxon>Tracheophyta</taxon>
        <taxon>Spermatophyta</taxon>
        <taxon>Magnoliopsida</taxon>
        <taxon>eudicotyledons</taxon>
        <taxon>Gunneridae</taxon>
        <taxon>Pentapetalae</taxon>
        <taxon>rosids</taxon>
        <taxon>fabids</taxon>
        <taxon>Rosales</taxon>
        <taxon>Rosaceae</taxon>
        <taxon>Amygdaloideae</taxon>
        <taxon>Maleae</taxon>
        <taxon>Pyrus</taxon>
    </lineage>
</organism>
<reference evidence="3 4" key="1">
    <citation type="submission" date="2019-09" db="EMBL/GenBank/DDBJ databases">
        <authorList>
            <person name="Ou C."/>
        </authorList>
    </citation>
    <scope>NUCLEOTIDE SEQUENCE [LARGE SCALE GENOMIC DNA]</scope>
    <source>
        <strain evidence="3">S2</strain>
        <tissue evidence="3">Leaf</tissue>
    </source>
</reference>
<feature type="transmembrane region" description="Helical" evidence="1">
    <location>
        <begin position="126"/>
        <end position="144"/>
    </location>
</feature>
<proteinExistence type="predicted"/>
<evidence type="ECO:0000313" key="3">
    <source>
        <dbReference type="EMBL" id="KAB2595955.1"/>
    </source>
</evidence>
<dbReference type="InterPro" id="IPR013187">
    <property type="entry name" value="F-box-assoc_dom_typ3"/>
</dbReference>
<accession>A0A5N5EYZ7</accession>
<dbReference type="Proteomes" id="UP000327157">
    <property type="component" value="Chromosome 7"/>
</dbReference>
<feature type="domain" description="F-box" evidence="2">
    <location>
        <begin position="21"/>
        <end position="66"/>
    </location>
</feature>
<keyword evidence="4" id="KW-1185">Reference proteome</keyword>
<evidence type="ECO:0000313" key="4">
    <source>
        <dbReference type="Proteomes" id="UP000327157"/>
    </source>
</evidence>
<dbReference type="InterPro" id="IPR017451">
    <property type="entry name" value="F-box-assoc_interact_dom"/>
</dbReference>
<dbReference type="SUPFAM" id="SSF81383">
    <property type="entry name" value="F-box domain"/>
    <property type="match status" value="1"/>
</dbReference>
<dbReference type="PROSITE" id="PS50181">
    <property type="entry name" value="FBOX"/>
    <property type="match status" value="1"/>
</dbReference>
<evidence type="ECO:0000259" key="2">
    <source>
        <dbReference type="PROSITE" id="PS50181"/>
    </source>
</evidence>
<keyword evidence="1" id="KW-0472">Membrane</keyword>
<dbReference type="InterPro" id="IPR036047">
    <property type="entry name" value="F-box-like_dom_sf"/>
</dbReference>
<dbReference type="EMBL" id="SMOL01000781">
    <property type="protein sequence ID" value="KAB2595955.1"/>
    <property type="molecule type" value="Genomic_DNA"/>
</dbReference>
<dbReference type="Pfam" id="PF08268">
    <property type="entry name" value="FBA_3"/>
    <property type="match status" value="1"/>
</dbReference>
<comment type="caution">
    <text evidence="3">The sequence shown here is derived from an EMBL/GenBank/DDBJ whole genome shotgun (WGS) entry which is preliminary data.</text>
</comment>
<dbReference type="Pfam" id="PF00646">
    <property type="entry name" value="F-box"/>
    <property type="match status" value="1"/>
</dbReference>
<reference evidence="3 4" key="3">
    <citation type="submission" date="2019-11" db="EMBL/GenBank/DDBJ databases">
        <title>A de novo genome assembly of a pear dwarfing rootstock.</title>
        <authorList>
            <person name="Wang F."/>
            <person name="Wang J."/>
            <person name="Li S."/>
            <person name="Zhang Y."/>
            <person name="Fang M."/>
            <person name="Ma L."/>
            <person name="Zhao Y."/>
            <person name="Jiang S."/>
        </authorList>
    </citation>
    <scope>NUCLEOTIDE SEQUENCE [LARGE SCALE GENOMIC DNA]</scope>
    <source>
        <strain evidence="3">S2</strain>
        <tissue evidence="3">Leaf</tissue>
    </source>
</reference>
<dbReference type="OrthoDB" id="1143725at2759"/>
<reference evidence="4" key="2">
    <citation type="submission" date="2019-10" db="EMBL/GenBank/DDBJ databases">
        <title>A de novo genome assembly of a pear dwarfing rootstock.</title>
        <authorList>
            <person name="Wang F."/>
            <person name="Wang J."/>
            <person name="Li S."/>
            <person name="Zhang Y."/>
            <person name="Fang M."/>
            <person name="Ma L."/>
            <person name="Zhao Y."/>
            <person name="Jiang S."/>
        </authorList>
    </citation>
    <scope>NUCLEOTIDE SEQUENCE [LARGE SCALE GENOMIC DNA]</scope>
</reference>
<protein>
    <submittedName>
        <fullName evidence="3">F-box protein</fullName>
    </submittedName>
</protein>
<dbReference type="SMART" id="SM00256">
    <property type="entry name" value="FBOX"/>
    <property type="match status" value="1"/>
</dbReference>
<dbReference type="NCBIfam" id="TIGR01640">
    <property type="entry name" value="F_box_assoc_1"/>
    <property type="match status" value="1"/>
</dbReference>
<keyword evidence="1" id="KW-0812">Transmembrane</keyword>
<keyword evidence="1" id="KW-1133">Transmembrane helix</keyword>
<dbReference type="PANTHER" id="PTHR31672:SF13">
    <property type="entry name" value="F-BOX PROTEIN CPR30-LIKE"/>
    <property type="match status" value="1"/>
</dbReference>
<dbReference type="InterPro" id="IPR050796">
    <property type="entry name" value="SCF_F-box_component"/>
</dbReference>